<dbReference type="GO" id="GO:0005886">
    <property type="term" value="C:plasma membrane"/>
    <property type="evidence" value="ECO:0007669"/>
    <property type="project" value="UniProtKB-SubCell"/>
</dbReference>
<evidence type="ECO:0000313" key="11">
    <source>
        <dbReference type="Proteomes" id="UP000694397"/>
    </source>
</evidence>
<keyword evidence="4 9" id="KW-0812">Transmembrane</keyword>
<feature type="transmembrane region" description="Helical" evidence="9">
    <location>
        <begin position="389"/>
        <end position="409"/>
    </location>
</feature>
<feature type="transmembrane region" description="Helical" evidence="9">
    <location>
        <begin position="266"/>
        <end position="289"/>
    </location>
</feature>
<evidence type="ECO:0000256" key="9">
    <source>
        <dbReference type="SAM" id="Phobius"/>
    </source>
</evidence>
<feature type="transmembrane region" description="Helical" evidence="9">
    <location>
        <begin position="162"/>
        <end position="182"/>
    </location>
</feature>
<dbReference type="InterPro" id="IPR002293">
    <property type="entry name" value="AA/rel_permease1"/>
</dbReference>
<keyword evidence="11" id="KW-1185">Reference proteome</keyword>
<comment type="subcellular location">
    <subcellularLocation>
        <location evidence="1">Cell membrane</location>
        <topology evidence="1">Multi-pass membrane protein</topology>
    </subcellularLocation>
</comment>
<feature type="transmembrane region" description="Helical" evidence="9">
    <location>
        <begin position="309"/>
        <end position="335"/>
    </location>
</feature>
<feature type="transmembrane region" description="Helical" evidence="9">
    <location>
        <begin position="364"/>
        <end position="383"/>
    </location>
</feature>
<sequence length="508" mass="55431">MDGSVWNRSNSAKPLPGARDKMKENYKKVPERVTLKKEIGLLSACAIIIGNIIGSGIFISPKGVLEHSGSVGLALIVWVLGGGVSALGSLCYAELGVTIPKSGGDYSYVTEIFGGLTGFLLLWSAVLIMYPTTLAVIALTFSNYVLQPAFPYCAPSYVATRILSTACILLLTWVNCSSVRWATRIQDVFTVGKLLALGLIIVVGLVQLCKGHYEALHPQAAFEFLRPVSVGQVALAFLQASFAFSGWNFLNYVTEEVVEPRRNVPLAIYISIPLVTLVYTLTNIAYFSSMTPEELLASNAVAVTFGEKLLGMFSSIMPISVALSTFGGINGYLFTSSRLCFSGAREGHLPSLLAMIHLKHCTPIPALMLCCTATIVILCIGETHNLINYVSFINYLSYGVTIGGLLYYRWKKPSLYRPIKVNLMVPISYLLFWAFLLGFSLYSEPVVCGVGLVIMLTGVPVYFLGVSWKDKPKCIYDFIASITYMGQKLCFVVFPQIDPLEQANPPQS</sequence>
<evidence type="ECO:0000256" key="8">
    <source>
        <dbReference type="ARBA" id="ARBA00023157"/>
    </source>
</evidence>
<evidence type="ECO:0000256" key="6">
    <source>
        <dbReference type="ARBA" id="ARBA00022989"/>
    </source>
</evidence>
<feature type="transmembrane region" description="Helical" evidence="9">
    <location>
        <begin position="194"/>
        <end position="213"/>
    </location>
</feature>
<reference evidence="10 11" key="1">
    <citation type="submission" date="2019-04" db="EMBL/GenBank/DDBJ databases">
        <authorList>
            <consortium name="Wellcome Sanger Institute Data Sharing"/>
        </authorList>
    </citation>
    <scope>NUCLEOTIDE SEQUENCE [LARGE SCALE GENOMIC DNA]</scope>
</reference>
<accession>A0A8C9U147</accession>
<dbReference type="GO" id="GO:0042941">
    <property type="term" value="P:D-alanine transmembrane transport"/>
    <property type="evidence" value="ECO:0007669"/>
    <property type="project" value="TreeGrafter"/>
</dbReference>
<name>A0A8C9U147_SCLFO</name>
<feature type="transmembrane region" description="Helical" evidence="9">
    <location>
        <begin position="113"/>
        <end position="142"/>
    </location>
</feature>
<dbReference type="OrthoDB" id="3257095at2759"/>
<evidence type="ECO:0000313" key="10">
    <source>
        <dbReference type="Ensembl" id="ENSSFOP00015060938.1"/>
    </source>
</evidence>
<dbReference type="CTD" id="567420"/>
<dbReference type="KEGG" id="sfm:108941143"/>
<feature type="transmembrane region" description="Helical" evidence="9">
    <location>
        <begin position="233"/>
        <end position="254"/>
    </location>
</feature>
<reference evidence="10" key="3">
    <citation type="submission" date="2025-09" db="UniProtKB">
        <authorList>
            <consortium name="Ensembl"/>
        </authorList>
    </citation>
    <scope>IDENTIFICATION</scope>
</reference>
<dbReference type="GO" id="GO:0015179">
    <property type="term" value="F:L-amino acid transmembrane transporter activity"/>
    <property type="evidence" value="ECO:0007669"/>
    <property type="project" value="TreeGrafter"/>
</dbReference>
<reference evidence="10" key="2">
    <citation type="submission" date="2025-08" db="UniProtKB">
        <authorList>
            <consortium name="Ensembl"/>
        </authorList>
    </citation>
    <scope>IDENTIFICATION</scope>
</reference>
<dbReference type="FunFam" id="1.20.1740.10:FF:000008">
    <property type="entry name" value="large neutral amino acids transporter small subunit 2"/>
    <property type="match status" value="1"/>
</dbReference>
<evidence type="ECO:0000256" key="4">
    <source>
        <dbReference type="ARBA" id="ARBA00022692"/>
    </source>
</evidence>
<proteinExistence type="predicted"/>
<dbReference type="PANTHER" id="PTHR11785:SF73">
    <property type="entry name" value="ASC-TYPE AMINO ACID TRANSPORTER 1"/>
    <property type="match status" value="1"/>
</dbReference>
<dbReference type="GeneTree" id="ENSGT00940000156469"/>
<protein>
    <submittedName>
        <fullName evidence="10">Solute carrier family 7 member 10</fullName>
    </submittedName>
</protein>
<dbReference type="GO" id="GO:0042942">
    <property type="term" value="P:D-serine transmembrane transport"/>
    <property type="evidence" value="ECO:0007669"/>
    <property type="project" value="TreeGrafter"/>
</dbReference>
<feature type="transmembrane region" description="Helical" evidence="9">
    <location>
        <begin position="421"/>
        <end position="443"/>
    </location>
</feature>
<evidence type="ECO:0000256" key="1">
    <source>
        <dbReference type="ARBA" id="ARBA00004651"/>
    </source>
</evidence>
<evidence type="ECO:0000256" key="2">
    <source>
        <dbReference type="ARBA" id="ARBA00022448"/>
    </source>
</evidence>
<dbReference type="AlphaFoldDB" id="A0A8C9U147"/>
<evidence type="ECO:0000256" key="5">
    <source>
        <dbReference type="ARBA" id="ARBA00022970"/>
    </source>
</evidence>
<evidence type="ECO:0000256" key="3">
    <source>
        <dbReference type="ARBA" id="ARBA00022475"/>
    </source>
</evidence>
<dbReference type="InterPro" id="IPR050598">
    <property type="entry name" value="AminoAcid_Transporter"/>
</dbReference>
<keyword evidence="2" id="KW-0813">Transport</keyword>
<dbReference type="Gene3D" id="1.20.1740.10">
    <property type="entry name" value="Amino acid/polyamine transporter I"/>
    <property type="match status" value="1"/>
</dbReference>
<dbReference type="Proteomes" id="UP000694397">
    <property type="component" value="Chromosome 11"/>
</dbReference>
<gene>
    <name evidence="10" type="primary">SLC7A10</name>
</gene>
<evidence type="ECO:0000256" key="7">
    <source>
        <dbReference type="ARBA" id="ARBA00023136"/>
    </source>
</evidence>
<keyword evidence="7 9" id="KW-0472">Membrane</keyword>
<dbReference type="GeneID" id="108941143"/>
<dbReference type="Pfam" id="PF13520">
    <property type="entry name" value="AA_permease_2"/>
    <property type="match status" value="1"/>
</dbReference>
<organism evidence="10 11">
    <name type="scientific">Scleropages formosus</name>
    <name type="common">Asian bonytongue</name>
    <name type="synonym">Osteoglossum formosum</name>
    <dbReference type="NCBI Taxonomy" id="113540"/>
    <lineage>
        <taxon>Eukaryota</taxon>
        <taxon>Metazoa</taxon>
        <taxon>Chordata</taxon>
        <taxon>Craniata</taxon>
        <taxon>Vertebrata</taxon>
        <taxon>Euteleostomi</taxon>
        <taxon>Actinopterygii</taxon>
        <taxon>Neopterygii</taxon>
        <taxon>Teleostei</taxon>
        <taxon>Osteoglossocephala</taxon>
        <taxon>Osteoglossomorpha</taxon>
        <taxon>Osteoglossiformes</taxon>
        <taxon>Osteoglossidae</taxon>
        <taxon>Scleropages</taxon>
    </lineage>
</organism>
<dbReference type="Ensembl" id="ENSSFOT00015067375.1">
    <property type="protein sequence ID" value="ENSSFOP00015060938.1"/>
    <property type="gene ID" value="ENSSFOG00015011468.2"/>
</dbReference>
<feature type="transmembrane region" description="Helical" evidence="9">
    <location>
        <begin position="39"/>
        <end position="59"/>
    </location>
</feature>
<keyword evidence="8" id="KW-1015">Disulfide bond</keyword>
<dbReference type="PANTHER" id="PTHR11785">
    <property type="entry name" value="AMINO ACID TRANSPORTER"/>
    <property type="match status" value="1"/>
</dbReference>
<keyword evidence="5" id="KW-0029">Amino-acid transport</keyword>
<dbReference type="PIRSF" id="PIRSF006060">
    <property type="entry name" value="AA_transporter"/>
    <property type="match status" value="1"/>
</dbReference>
<feature type="transmembrane region" description="Helical" evidence="9">
    <location>
        <begin position="71"/>
        <end position="92"/>
    </location>
</feature>
<feature type="transmembrane region" description="Helical" evidence="9">
    <location>
        <begin position="449"/>
        <end position="468"/>
    </location>
</feature>
<keyword evidence="3" id="KW-1003">Cell membrane</keyword>
<keyword evidence="6 9" id="KW-1133">Transmembrane helix</keyword>
<dbReference type="GO" id="GO:0015175">
    <property type="term" value="F:neutral L-amino acid transmembrane transporter activity"/>
    <property type="evidence" value="ECO:0007669"/>
    <property type="project" value="TreeGrafter"/>
</dbReference>